<comment type="caution">
    <text evidence="1">The sequence shown here is derived from an EMBL/GenBank/DDBJ whole genome shotgun (WGS) entry which is preliminary data.</text>
</comment>
<reference evidence="1 2" key="1">
    <citation type="journal article" date="2012" name="Plant Cell">
        <title>Genome comparison of barley and maize smut fungi reveals targeted loss of RNA silencing components and species-specific presence of transposable elements.</title>
        <authorList>
            <person name="Laurie J.D."/>
            <person name="Ali S."/>
            <person name="Linning R."/>
            <person name="Mannhaupt G."/>
            <person name="Wong P."/>
            <person name="Gueldener U."/>
            <person name="Muensterkoetter M."/>
            <person name="Moore R."/>
            <person name="Kahmann R."/>
            <person name="Bakkeren G."/>
            <person name="Schirawski J."/>
        </authorList>
    </citation>
    <scope>NUCLEOTIDE SEQUENCE [LARGE SCALE GENOMIC DNA]</scope>
    <source>
        <strain evidence="2">Uh4875-4</strain>
    </source>
</reference>
<accession>I2FX78</accession>
<dbReference type="Proteomes" id="UP000006174">
    <property type="component" value="Unassembled WGS sequence"/>
</dbReference>
<sequence>MADDAILHDASAERRCLGALRPLVLMISSNKDNEDGMSYLIGHHSSRPHCQSGFAYLGCGALSRKLTSFGCSTSVPCFLPETRSCQRKTFSNCFCQAMLSTLSYRP</sequence>
<dbReference type="AlphaFoldDB" id="I2FX78"/>
<gene>
    <name evidence="1" type="ORF">UHOR_05554</name>
</gene>
<name>I2FX78_USTHO</name>
<dbReference type="EMBL" id="CAGI01000165">
    <property type="protein sequence ID" value="CCF51521.1"/>
    <property type="molecule type" value="Genomic_DNA"/>
</dbReference>
<protein>
    <submittedName>
        <fullName evidence="1">Uncharacterized protein</fullName>
    </submittedName>
</protein>
<proteinExistence type="predicted"/>
<keyword evidence="2" id="KW-1185">Reference proteome</keyword>
<dbReference type="HOGENOM" id="CLU_2225167_0_0_1"/>
<evidence type="ECO:0000313" key="1">
    <source>
        <dbReference type="EMBL" id="CCF51521.1"/>
    </source>
</evidence>
<organism evidence="1 2">
    <name type="scientific">Ustilago hordei</name>
    <name type="common">Barley covered smut fungus</name>
    <dbReference type="NCBI Taxonomy" id="120017"/>
    <lineage>
        <taxon>Eukaryota</taxon>
        <taxon>Fungi</taxon>
        <taxon>Dikarya</taxon>
        <taxon>Basidiomycota</taxon>
        <taxon>Ustilaginomycotina</taxon>
        <taxon>Ustilaginomycetes</taxon>
        <taxon>Ustilaginales</taxon>
        <taxon>Ustilaginaceae</taxon>
        <taxon>Ustilago</taxon>
    </lineage>
</organism>
<dbReference type="OrthoDB" id="10273489at2759"/>
<evidence type="ECO:0000313" key="2">
    <source>
        <dbReference type="Proteomes" id="UP000006174"/>
    </source>
</evidence>